<dbReference type="AlphaFoldDB" id="G0QYB4"/>
<reference evidence="4 5" key="1">
    <citation type="submission" date="2011-07" db="EMBL/GenBank/DDBJ databases">
        <authorList>
            <person name="Coyne R."/>
            <person name="Brami D."/>
            <person name="Johnson J."/>
            <person name="Hostetler J."/>
            <person name="Hannick L."/>
            <person name="Clark T."/>
            <person name="Cassidy-Hanley D."/>
            <person name="Inman J."/>
        </authorList>
    </citation>
    <scope>NUCLEOTIDE SEQUENCE [LARGE SCALE GENOMIC DNA]</scope>
    <source>
        <strain evidence="4 5">G5</strain>
    </source>
</reference>
<dbReference type="STRING" id="857967.G0QYB4"/>
<dbReference type="eggNOG" id="KOG2352">
    <property type="taxonomic scope" value="Eukaryota"/>
</dbReference>
<keyword evidence="4" id="KW-0418">Kinase</keyword>
<comment type="similarity">
    <text evidence="1">Belongs to the methyltransferase superfamily.</text>
</comment>
<evidence type="ECO:0000256" key="1">
    <source>
        <dbReference type="ARBA" id="ARBA00008361"/>
    </source>
</evidence>
<evidence type="ECO:0000313" key="5">
    <source>
        <dbReference type="Proteomes" id="UP000008983"/>
    </source>
</evidence>
<protein>
    <submittedName>
        <fullName evidence="4">Protein kinase domain protein</fullName>
        <ecNumber evidence="4">2.1.1.41</ecNumber>
    </submittedName>
</protein>
<dbReference type="GO" id="GO:0016301">
    <property type="term" value="F:kinase activity"/>
    <property type="evidence" value="ECO:0007669"/>
    <property type="project" value="UniProtKB-KW"/>
</dbReference>
<organism evidence="4 5">
    <name type="scientific">Ichthyophthirius multifiliis</name>
    <name type="common">White spot disease agent</name>
    <name type="synonym">Ich</name>
    <dbReference type="NCBI Taxonomy" id="5932"/>
    <lineage>
        <taxon>Eukaryota</taxon>
        <taxon>Sar</taxon>
        <taxon>Alveolata</taxon>
        <taxon>Ciliophora</taxon>
        <taxon>Intramacronucleata</taxon>
        <taxon>Oligohymenophorea</taxon>
        <taxon>Hymenostomatida</taxon>
        <taxon>Ophryoglenina</taxon>
        <taxon>Ichthyophthirius</taxon>
    </lineage>
</organism>
<evidence type="ECO:0000256" key="3">
    <source>
        <dbReference type="ARBA" id="ARBA00022679"/>
    </source>
</evidence>
<dbReference type="PANTHER" id="PTHR12176">
    <property type="entry name" value="SAM-DEPENDENT METHYLTRANSFERASE SUPERFAMILY PROTEIN"/>
    <property type="match status" value="1"/>
</dbReference>
<gene>
    <name evidence="4" type="ORF">IMG5_148580</name>
</gene>
<keyword evidence="5" id="KW-1185">Reference proteome</keyword>
<name>G0QYB4_ICHMU</name>
<dbReference type="RefSeq" id="XP_004031013.1">
    <property type="nucleotide sequence ID" value="XM_004030965.1"/>
</dbReference>
<dbReference type="GO" id="GO:0003838">
    <property type="term" value="F:sterol 24-C-methyltransferase activity"/>
    <property type="evidence" value="ECO:0007669"/>
    <property type="project" value="UniProtKB-EC"/>
</dbReference>
<dbReference type="Gene3D" id="3.40.50.150">
    <property type="entry name" value="Vaccinia Virus protein VP39"/>
    <property type="match status" value="1"/>
</dbReference>
<keyword evidence="2 4" id="KW-0489">Methyltransferase</keyword>
<evidence type="ECO:0000256" key="2">
    <source>
        <dbReference type="ARBA" id="ARBA00022603"/>
    </source>
</evidence>
<dbReference type="EMBL" id="GL984106">
    <property type="protein sequence ID" value="EGR29777.1"/>
    <property type="molecule type" value="Genomic_DNA"/>
</dbReference>
<accession>G0QYB4</accession>
<dbReference type="Proteomes" id="UP000008983">
    <property type="component" value="Unassembled WGS sequence"/>
</dbReference>
<dbReference type="SUPFAM" id="SSF53335">
    <property type="entry name" value="S-adenosyl-L-methionine-dependent methyltransferases"/>
    <property type="match status" value="1"/>
</dbReference>
<dbReference type="PANTHER" id="PTHR12176:SF79">
    <property type="entry name" value="METHYLTRANSFERASE TYPE 11 DOMAIN-CONTAINING PROTEIN"/>
    <property type="match status" value="1"/>
</dbReference>
<dbReference type="GeneID" id="14905898"/>
<sequence length="82" mass="9446">MKQKFQDEQFDCVIDKGTLDSVLCGDYSKQNSFKMLSEITRVLNNDGVYICVTYGEEKKRQLLLENGEQQSVLGNIRTHLLQ</sequence>
<dbReference type="OrthoDB" id="430254at2759"/>
<dbReference type="InParanoid" id="G0QYB4"/>
<proteinExistence type="inferred from homology"/>
<dbReference type="GO" id="GO:0032259">
    <property type="term" value="P:methylation"/>
    <property type="evidence" value="ECO:0007669"/>
    <property type="project" value="UniProtKB-KW"/>
</dbReference>
<evidence type="ECO:0000313" key="4">
    <source>
        <dbReference type="EMBL" id="EGR29777.1"/>
    </source>
</evidence>
<keyword evidence="3 4" id="KW-0808">Transferase</keyword>
<dbReference type="InterPro" id="IPR051419">
    <property type="entry name" value="Lys/N-term_MeTrsfase_sf"/>
</dbReference>
<dbReference type="EC" id="2.1.1.41" evidence="4"/>
<dbReference type="InterPro" id="IPR029063">
    <property type="entry name" value="SAM-dependent_MTases_sf"/>
</dbReference>